<feature type="compositionally biased region" description="Pro residues" evidence="1">
    <location>
        <begin position="1064"/>
        <end position="1099"/>
    </location>
</feature>
<feature type="compositionally biased region" description="Pro residues" evidence="1">
    <location>
        <begin position="879"/>
        <end position="888"/>
    </location>
</feature>
<dbReference type="Pfam" id="PF12499">
    <property type="entry name" value="DUF3707"/>
    <property type="match status" value="1"/>
</dbReference>
<feature type="compositionally biased region" description="Low complexity" evidence="1">
    <location>
        <begin position="903"/>
        <end position="912"/>
    </location>
</feature>
<dbReference type="EMBL" id="JAEHOE010000034">
    <property type="protein sequence ID" value="KAG2493935.1"/>
    <property type="molecule type" value="Genomic_DNA"/>
</dbReference>
<evidence type="ECO:0000256" key="1">
    <source>
        <dbReference type="SAM" id="MobiDB-lite"/>
    </source>
</evidence>
<proteinExistence type="predicted"/>
<feature type="region of interest" description="Disordered" evidence="1">
    <location>
        <begin position="803"/>
        <end position="1143"/>
    </location>
</feature>
<protein>
    <recommendedName>
        <fullName evidence="2">Pherophorin domain-containing protein</fullName>
    </recommendedName>
</protein>
<gene>
    <name evidence="3" type="ORF">HYH03_007866</name>
</gene>
<feature type="compositionally biased region" description="Pro residues" evidence="1">
    <location>
        <begin position="1000"/>
        <end position="1016"/>
    </location>
</feature>
<keyword evidence="4" id="KW-1185">Reference proteome</keyword>
<dbReference type="GO" id="GO:0030041">
    <property type="term" value="P:actin filament polymerization"/>
    <property type="evidence" value="ECO:0007669"/>
    <property type="project" value="TreeGrafter"/>
</dbReference>
<feature type="region of interest" description="Disordered" evidence="1">
    <location>
        <begin position="549"/>
        <end position="629"/>
    </location>
</feature>
<dbReference type="InterPro" id="IPR024616">
    <property type="entry name" value="Pherophorin"/>
</dbReference>
<evidence type="ECO:0000259" key="2">
    <source>
        <dbReference type="Pfam" id="PF12499"/>
    </source>
</evidence>
<feature type="compositionally biased region" description="Pro residues" evidence="1">
    <location>
        <begin position="955"/>
        <end position="971"/>
    </location>
</feature>
<dbReference type="Proteomes" id="UP000612055">
    <property type="component" value="Unassembled WGS sequence"/>
</dbReference>
<feature type="compositionally biased region" description="Pro residues" evidence="1">
    <location>
        <begin position="978"/>
        <end position="987"/>
    </location>
</feature>
<feature type="compositionally biased region" description="Low complexity" evidence="1">
    <location>
        <begin position="835"/>
        <end position="862"/>
    </location>
</feature>
<reference evidence="3" key="1">
    <citation type="journal article" date="2020" name="bioRxiv">
        <title>Comparative genomics of Chlamydomonas.</title>
        <authorList>
            <person name="Craig R.J."/>
            <person name="Hasan A.R."/>
            <person name="Ness R.W."/>
            <person name="Keightley P.D."/>
        </authorList>
    </citation>
    <scope>NUCLEOTIDE SEQUENCE</scope>
    <source>
        <strain evidence="3">CCAP 11/70</strain>
    </source>
</reference>
<feature type="compositionally biased region" description="Pro residues" evidence="1">
    <location>
        <begin position="803"/>
        <end position="816"/>
    </location>
</feature>
<dbReference type="PANTHER" id="PTHR45691:SF6">
    <property type="entry name" value="PROTEIN DIAPHANOUS"/>
    <property type="match status" value="1"/>
</dbReference>
<feature type="compositionally biased region" description="Pro residues" evidence="1">
    <location>
        <begin position="1107"/>
        <end position="1123"/>
    </location>
</feature>
<feature type="compositionally biased region" description="Low complexity" evidence="1">
    <location>
        <begin position="988"/>
        <end position="999"/>
    </location>
</feature>
<feature type="region of interest" description="Disordered" evidence="1">
    <location>
        <begin position="1195"/>
        <end position="1221"/>
    </location>
</feature>
<feature type="compositionally biased region" description="Pro residues" evidence="1">
    <location>
        <begin position="913"/>
        <end position="948"/>
    </location>
</feature>
<name>A0A835Y189_9CHLO</name>
<feature type="compositionally biased region" description="Pro residues" evidence="1">
    <location>
        <begin position="581"/>
        <end position="625"/>
    </location>
</feature>
<organism evidence="3 4">
    <name type="scientific">Edaphochlamys debaryana</name>
    <dbReference type="NCBI Taxonomy" id="47281"/>
    <lineage>
        <taxon>Eukaryota</taxon>
        <taxon>Viridiplantae</taxon>
        <taxon>Chlorophyta</taxon>
        <taxon>core chlorophytes</taxon>
        <taxon>Chlorophyceae</taxon>
        <taxon>CS clade</taxon>
        <taxon>Chlamydomonadales</taxon>
        <taxon>Chlamydomonadales incertae sedis</taxon>
        <taxon>Edaphochlamys</taxon>
    </lineage>
</organism>
<accession>A0A835Y189</accession>
<comment type="caution">
    <text evidence="3">The sequence shown here is derived from an EMBL/GenBank/DDBJ whole genome shotgun (WGS) entry which is preliminary data.</text>
</comment>
<evidence type="ECO:0000313" key="4">
    <source>
        <dbReference type="Proteomes" id="UP000612055"/>
    </source>
</evidence>
<feature type="domain" description="Pherophorin" evidence="2">
    <location>
        <begin position="1230"/>
        <end position="1373"/>
    </location>
</feature>
<feature type="compositionally biased region" description="Pro residues" evidence="1">
    <location>
        <begin position="1022"/>
        <end position="1056"/>
    </location>
</feature>
<evidence type="ECO:0000313" key="3">
    <source>
        <dbReference type="EMBL" id="KAG2493935.1"/>
    </source>
</evidence>
<feature type="compositionally biased region" description="Pro residues" evidence="1">
    <location>
        <begin position="825"/>
        <end position="834"/>
    </location>
</feature>
<dbReference type="PANTHER" id="PTHR45691">
    <property type="entry name" value="PROTEIN DIAPHANOUS"/>
    <property type="match status" value="1"/>
</dbReference>
<sequence length="1403" mass="144328">MANEVAPEASQQAPSLVNVLQQLELPALEALVDELGRAYCIASLRLTCRAVRDLADASALLPELLALDLREDGTVTEPLASLGRWGRRGGIRLELWLPADAADGVDALLPPAFTELPQQARRRVVELSVNRSCEAPTPSASGAAVAALAASLPGLRKLDLSDLPSTWTPGGAGEAHAALAALGTLEELELPGVPGLTGVEALAGSLRCLYEVLRMALLCIAPPGAGGAAGGGLVAGPAAADSDGILVLRGPTAAAALEQPSSEAAVKAWAQDLERRARAGAGDALADGGPLIEHALPLPPASAVLLECGEAEGAAEAVTAAVAAAGDGSEAARSWAPRWARSFSRALDDELEWALNQVVGELWAASAGEGGLGLERRVEWAMGVRDLSTKEISARSPPLDTCIAELKTCAEAPLIARVISVGEDPTTPQTYTGCVELAIQSGIAGNEQCDSVLAGTVAALLRIRTAAACRNGQVRVLADGLSAAATFTPPGSDPVVTVTLPLVPTLFRRVTVCLSYNQACSTFEKMFGGTDIVASLAHPSTASCCHVCPGPKPSPPPPRRPRSPRNPRQPRQPREPRRPRSPPSPPHAPPSPPLPPLTPPTSPPPALPPPSPAPPAPPAPWPPAGEQPALGRVTLGFPVALPNAQCTYDNGVRATSMSTVRAVLRLTNCNGALSQTFTLMPIVYARRRALLQIPDSATQPWRFFVSARGWCLGSNGNGQEANIVWAQCEEPLPNPQQQFLITADPGGSGGYFLATRASIETGAPLCARTEGLTQNSSVRAVPCNLSDPNQIVHITSLEPSAPPFPSVPFRPSPSMPQAPLDPAEPDAPPVPGAPEGPAAPDAPLGPEAPFTPETPEAPAGPGAPMGPGGPDAPFFPGVPGSPPTPSGPNAPSVPIFPVPSTPSSPTAPWMPASSPPPAYPPSYPPAYPPAYPPSVPPAYPPGLPPPAGPAGVPTVPSPPVPTATPGAPPSPFAGMPLVPSPPTPSRPALPSYPAISPSPELSPPSYPPSSPPPLAPAYPLTPAYPSPEYSPPGPAGVPLAPEPPAPSTPDASPPGPDVGVPTAPTTPAPLQPNAPPPYPAGAPIAPAPSNPAPLSPAYPAPAGQPLAPHPPGLQPDAPPPRYPLAPGVPASPSYPSAPPPSAPAYPPAYPPAPLAPEVPAYPTAPTAPSAPSYPLAPAYPPSSPAGAPIAPSPPVPVGVPLRPSPPAEPTLPPNRPRLPRGPPINDTIIFPWYSCDRRRPNTPYRLQYVAQADPTSHCFRVSVRSCDPNNRCCNFDLYKLLVRTSMSCRPSMDNVTVNGLPRGVLFESHKVNGVYETNFRISQLNLPPAQADGTLICFNLDPTSVCPSMKELCGPSGTCTASTASYSSGRCCPVWQVRTNSEGGAGTADLPFDYYAPPVEWSY</sequence>
<dbReference type="GO" id="GO:0005884">
    <property type="term" value="C:actin filament"/>
    <property type="evidence" value="ECO:0007669"/>
    <property type="project" value="TreeGrafter"/>
</dbReference>
<dbReference type="InterPro" id="IPR051412">
    <property type="entry name" value="Formin_Homology_Diaphanous_sf"/>
</dbReference>
<feature type="compositionally biased region" description="Low complexity" evidence="1">
    <location>
        <begin position="1124"/>
        <end position="1134"/>
    </location>
</feature>
<dbReference type="OrthoDB" id="551918at2759"/>